<comment type="caution">
    <text evidence="4">The sequence shown here is derived from an EMBL/GenBank/DDBJ whole genome shotgun (WGS) entry which is preliminary data.</text>
</comment>
<sequence>MTKHSEGDAARVPLSYDEELRERAQKQLKAKAAFRQGVMNYVAVNAFLVVLWAVTGRGSFWPIWPILGWGIGLGFQAMALNKRDSGPSAAQVQAEVDRLRQKDVSMGRGPASEAPTSPGPWDRPSAPQDTH</sequence>
<organism evidence="4 6">
    <name type="scientific">Candidatus Phosphoribacter hodrii</name>
    <dbReference type="NCBI Taxonomy" id="2953743"/>
    <lineage>
        <taxon>Bacteria</taxon>
        <taxon>Bacillati</taxon>
        <taxon>Actinomycetota</taxon>
        <taxon>Actinomycetes</taxon>
        <taxon>Micrococcales</taxon>
        <taxon>Dermatophilaceae</taxon>
        <taxon>Candidatus Phosphoribacter</taxon>
    </lineage>
</organism>
<gene>
    <name evidence="4" type="ORF">IPI13_13735</name>
    <name evidence="5" type="ORF">IPP00_02530</name>
</gene>
<keyword evidence="2" id="KW-0472">Membrane</keyword>
<dbReference type="Proteomes" id="UP000886632">
    <property type="component" value="Unassembled WGS sequence"/>
</dbReference>
<keyword evidence="2" id="KW-1133">Transmembrane helix</keyword>
<evidence type="ECO:0000259" key="3">
    <source>
        <dbReference type="Pfam" id="PF13239"/>
    </source>
</evidence>
<accession>A0A935IQB7</accession>
<feature type="compositionally biased region" description="Basic and acidic residues" evidence="1">
    <location>
        <begin position="95"/>
        <end position="105"/>
    </location>
</feature>
<keyword evidence="2" id="KW-0812">Transmembrane</keyword>
<dbReference type="InterPro" id="IPR025698">
    <property type="entry name" value="2TM_dom"/>
</dbReference>
<feature type="transmembrane region" description="Helical" evidence="2">
    <location>
        <begin position="38"/>
        <end position="55"/>
    </location>
</feature>
<dbReference type="Proteomes" id="UP000726105">
    <property type="component" value="Unassembled WGS sequence"/>
</dbReference>
<protein>
    <submittedName>
        <fullName evidence="4">2TM domain-containing protein</fullName>
    </submittedName>
</protein>
<evidence type="ECO:0000313" key="4">
    <source>
        <dbReference type="EMBL" id="MBK7274174.1"/>
    </source>
</evidence>
<evidence type="ECO:0000256" key="1">
    <source>
        <dbReference type="SAM" id="MobiDB-lite"/>
    </source>
</evidence>
<dbReference type="Pfam" id="PF13239">
    <property type="entry name" value="2TM"/>
    <property type="match status" value="1"/>
</dbReference>
<reference evidence="4 6" key="1">
    <citation type="submission" date="2020-10" db="EMBL/GenBank/DDBJ databases">
        <title>Connecting structure to function with the recovery of over 1000 high-quality activated sludge metagenome-assembled genomes encoding full-length rRNA genes using long-read sequencing.</title>
        <authorList>
            <person name="Singleton C.M."/>
            <person name="Petriglieri F."/>
            <person name="Kristensen J.M."/>
            <person name="Kirkegaard R.H."/>
            <person name="Michaelsen T.Y."/>
            <person name="Andersen M.H."/>
            <person name="Karst S.M."/>
            <person name="Dueholm M.S."/>
            <person name="Nielsen P.H."/>
            <person name="Albertsen M."/>
        </authorList>
    </citation>
    <scope>NUCLEOTIDE SEQUENCE [LARGE SCALE GENOMIC DNA]</scope>
    <source>
        <strain evidence="4">Ega_18-Q3-R5-49_MAXAC.001</strain>
        <strain evidence="5">Ribe_18-Q3-R11-54_MAXAC.001</strain>
    </source>
</reference>
<dbReference type="AlphaFoldDB" id="A0A935IQB7"/>
<proteinExistence type="predicted"/>
<feature type="transmembrane region" description="Helical" evidence="2">
    <location>
        <begin position="61"/>
        <end position="80"/>
    </location>
</feature>
<evidence type="ECO:0000256" key="2">
    <source>
        <dbReference type="SAM" id="Phobius"/>
    </source>
</evidence>
<dbReference type="EMBL" id="JADKGK010000005">
    <property type="protein sequence ID" value="MBL0002901.1"/>
    <property type="molecule type" value="Genomic_DNA"/>
</dbReference>
<dbReference type="EMBL" id="JADJIB010000005">
    <property type="protein sequence ID" value="MBK7274174.1"/>
    <property type="molecule type" value="Genomic_DNA"/>
</dbReference>
<feature type="region of interest" description="Disordered" evidence="1">
    <location>
        <begin position="84"/>
        <end position="131"/>
    </location>
</feature>
<feature type="domain" description="2TM" evidence="3">
    <location>
        <begin position="22"/>
        <end position="79"/>
    </location>
</feature>
<name>A0A935IQB7_9MICO</name>
<evidence type="ECO:0000313" key="6">
    <source>
        <dbReference type="Proteomes" id="UP000726105"/>
    </source>
</evidence>
<evidence type="ECO:0000313" key="5">
    <source>
        <dbReference type="EMBL" id="MBL0002901.1"/>
    </source>
</evidence>